<proteinExistence type="predicted"/>
<sequence length="462" mass="51535">MTVLHSAPATANGKNSRTDKIIDVLDFFGNQISKTVNGITKEWTYYRGEPPATKTISSDTFTVSSGVLGRLGFVVDYTPQGLVNQLVSKNGYTWGTVEKYYRYYTIKNTYNLPVDIICPEDFNKLRAYVESEKVYSLKNGSPNLLSATYFGYKHVPQTSNAGKGYHNKPSTKLTVHNPVTDKGNKLILAQCGAMVLENTTYDENTKSKSHGHIIASTQSMLDKNGKEIKGSLLSTKLSYVFSNDETLTEYKTVTSDTITVTHQEYTHPRTGTLLKTVNNQGDITDYTYDALGRLTQKTELANDIRFKSTSTIEYITNPDNKTTENAVQHTSSAGEKTREIFNTLGQKIRLEQFNSSTEKWLVMSDISYDSRGRETKIIDYDYRPDGKELLKQNRDLTYNATGALTQIKWGHGTIETFSEDLALRQSTHTTNTGGSTNKVILTTSDQPDGAIKKETMVGGCRS</sequence>
<dbReference type="RefSeq" id="WP_153436298.1">
    <property type="nucleotide sequence ID" value="NZ_CP181271.1"/>
</dbReference>
<dbReference type="NCBIfam" id="TIGR01643">
    <property type="entry name" value="YD_repeat_2x"/>
    <property type="match status" value="1"/>
</dbReference>
<evidence type="ECO:0008006" key="3">
    <source>
        <dbReference type="Google" id="ProtNLM"/>
    </source>
</evidence>
<dbReference type="EMBL" id="WIWF01000315">
    <property type="protein sequence ID" value="MQT78277.1"/>
    <property type="molecule type" value="Genomic_DNA"/>
</dbReference>
<dbReference type="Gene3D" id="2.180.10.10">
    <property type="entry name" value="RHS repeat-associated core"/>
    <property type="match status" value="1"/>
</dbReference>
<name>A0A7X2BX88_9PSED</name>
<accession>A0A7X2BX88</accession>
<reference evidence="1 2" key="1">
    <citation type="submission" date="2019-10" db="EMBL/GenBank/DDBJ databases">
        <title>Evaluation of single-gene subtyping targets for Pseudomonas.</title>
        <authorList>
            <person name="Reichler S.J."/>
            <person name="Orsi R.H."/>
            <person name="Wiedmann M."/>
            <person name="Martin N.H."/>
            <person name="Murphy S.I."/>
        </authorList>
    </citation>
    <scope>NUCLEOTIDE SEQUENCE [LARGE SCALE GENOMIC DNA]</scope>
    <source>
        <strain evidence="1 2">FSL R10-2932</strain>
    </source>
</reference>
<protein>
    <recommendedName>
        <fullName evidence="3">Sugar-binding protein</fullName>
    </recommendedName>
</protein>
<comment type="caution">
    <text evidence="1">The sequence shown here is derived from an EMBL/GenBank/DDBJ whole genome shotgun (WGS) entry which is preliminary data.</text>
</comment>
<dbReference type="InterPro" id="IPR006530">
    <property type="entry name" value="YD"/>
</dbReference>
<evidence type="ECO:0000313" key="1">
    <source>
        <dbReference type="EMBL" id="MQT78277.1"/>
    </source>
</evidence>
<organism evidence="1 2">
    <name type="scientific">Pseudomonas helleri</name>
    <dbReference type="NCBI Taxonomy" id="1608996"/>
    <lineage>
        <taxon>Bacteria</taxon>
        <taxon>Pseudomonadati</taxon>
        <taxon>Pseudomonadota</taxon>
        <taxon>Gammaproteobacteria</taxon>
        <taxon>Pseudomonadales</taxon>
        <taxon>Pseudomonadaceae</taxon>
        <taxon>Pseudomonas</taxon>
    </lineage>
</organism>
<evidence type="ECO:0000313" key="2">
    <source>
        <dbReference type="Proteomes" id="UP000447574"/>
    </source>
</evidence>
<gene>
    <name evidence="1" type="ORF">GHO37_29080</name>
</gene>
<dbReference type="InterPro" id="IPR031325">
    <property type="entry name" value="RHS_repeat"/>
</dbReference>
<dbReference type="Pfam" id="PF05593">
    <property type="entry name" value="RHS_repeat"/>
    <property type="match status" value="1"/>
</dbReference>
<dbReference type="Proteomes" id="UP000447574">
    <property type="component" value="Unassembled WGS sequence"/>
</dbReference>
<dbReference type="AlphaFoldDB" id="A0A7X2BX88"/>